<dbReference type="GO" id="GO:0005886">
    <property type="term" value="C:plasma membrane"/>
    <property type="evidence" value="ECO:0007669"/>
    <property type="project" value="UniProtKB-SubCell"/>
</dbReference>
<protein>
    <submittedName>
        <fullName evidence="12">Apolipoprotein N-acyltransferase</fullName>
        <ecNumber evidence="12">2.3.1.-</ecNumber>
    </submittedName>
</protein>
<keyword evidence="7 10" id="KW-1133">Transmembrane helix</keyword>
<keyword evidence="4" id="KW-0997">Cell inner membrane</keyword>
<dbReference type="GO" id="GO:0016410">
    <property type="term" value="F:N-acyltransferase activity"/>
    <property type="evidence" value="ECO:0007669"/>
    <property type="project" value="InterPro"/>
</dbReference>
<feature type="transmembrane region" description="Helical" evidence="10">
    <location>
        <begin position="181"/>
        <end position="197"/>
    </location>
</feature>
<dbReference type="NCBIfam" id="NF008934">
    <property type="entry name" value="PRK12291.1"/>
    <property type="match status" value="1"/>
</dbReference>
<dbReference type="InterPro" id="IPR059109">
    <property type="entry name" value="Lnt_membrane_dom"/>
</dbReference>
<keyword evidence="13" id="KW-1185">Reference proteome</keyword>
<evidence type="ECO:0000256" key="1">
    <source>
        <dbReference type="ARBA" id="ARBA00004651"/>
    </source>
</evidence>
<dbReference type="PANTHER" id="PTHR38686">
    <property type="entry name" value="APOLIPOPROTEIN N-ACYLTRANSFERASE"/>
    <property type="match status" value="1"/>
</dbReference>
<evidence type="ECO:0000256" key="5">
    <source>
        <dbReference type="ARBA" id="ARBA00022679"/>
    </source>
</evidence>
<feature type="transmembrane region" description="Helical" evidence="10">
    <location>
        <begin position="100"/>
        <end position="119"/>
    </location>
</feature>
<comment type="similarity">
    <text evidence="2">Belongs to the CN hydrolase family. Apolipoprotein N-acyltransferase subfamily.</text>
</comment>
<proteinExistence type="inferred from homology"/>
<keyword evidence="12" id="KW-0449">Lipoprotein</keyword>
<evidence type="ECO:0000256" key="3">
    <source>
        <dbReference type="ARBA" id="ARBA00022475"/>
    </source>
</evidence>
<feature type="domain" description="CN hydrolase" evidence="11">
    <location>
        <begin position="212"/>
        <end position="430"/>
    </location>
</feature>
<dbReference type="InterPro" id="IPR004563">
    <property type="entry name" value="Apolipo_AcylTrfase"/>
</dbReference>
<evidence type="ECO:0000259" key="11">
    <source>
        <dbReference type="PROSITE" id="PS50263"/>
    </source>
</evidence>
<comment type="subcellular location">
    <subcellularLocation>
        <location evidence="1">Cell membrane</location>
        <topology evidence="1">Multi-pass membrane protein</topology>
    </subcellularLocation>
</comment>
<feature type="transmembrane region" description="Helical" evidence="10">
    <location>
        <begin position="50"/>
        <end position="67"/>
    </location>
</feature>
<feature type="transmembrane region" description="Helical" evidence="10">
    <location>
        <begin position="126"/>
        <end position="147"/>
    </location>
</feature>
<accession>A0A6G5QI48</accession>
<keyword evidence="9 12" id="KW-0012">Acyltransferase</keyword>
<name>A0A6G5QI48_9BACT</name>
<evidence type="ECO:0000256" key="6">
    <source>
        <dbReference type="ARBA" id="ARBA00022692"/>
    </source>
</evidence>
<dbReference type="Proteomes" id="UP000503264">
    <property type="component" value="Chromosome"/>
</dbReference>
<keyword evidence="5 12" id="KW-0808">Transferase</keyword>
<gene>
    <name evidence="12" type="primary">lnt</name>
    <name evidence="12" type="ORF">CMUC_1581</name>
</gene>
<evidence type="ECO:0000313" key="12">
    <source>
        <dbReference type="EMBL" id="QCD45331.1"/>
    </source>
</evidence>
<dbReference type="EC" id="2.3.1.-" evidence="12"/>
<dbReference type="SUPFAM" id="SSF56317">
    <property type="entry name" value="Carbon-nitrogen hydrolase"/>
    <property type="match status" value="1"/>
</dbReference>
<dbReference type="InterPro" id="IPR003010">
    <property type="entry name" value="C-N_Hydrolase"/>
</dbReference>
<feature type="transmembrane region" description="Helical" evidence="10">
    <location>
        <begin position="74"/>
        <end position="94"/>
    </location>
</feature>
<dbReference type="InterPro" id="IPR036526">
    <property type="entry name" value="C-N_Hydrolase_sf"/>
</dbReference>
<keyword evidence="8 10" id="KW-0472">Membrane</keyword>
<dbReference type="Pfam" id="PF26365">
    <property type="entry name" value="ApoNAT_membrane"/>
    <property type="match status" value="1"/>
</dbReference>
<organism evidence="12 13">
    <name type="scientific">Campylobacter mucosalis CCUG 21559</name>
    <dbReference type="NCBI Taxonomy" id="1032067"/>
    <lineage>
        <taxon>Bacteria</taxon>
        <taxon>Pseudomonadati</taxon>
        <taxon>Campylobacterota</taxon>
        <taxon>Epsilonproteobacteria</taxon>
        <taxon>Campylobacterales</taxon>
        <taxon>Campylobacteraceae</taxon>
        <taxon>Campylobacter</taxon>
    </lineage>
</organism>
<keyword evidence="3" id="KW-1003">Cell membrane</keyword>
<dbReference type="InterPro" id="IPR059110">
    <property type="entry name" value="Lnt_campylobact"/>
</dbReference>
<evidence type="ECO:0000256" key="8">
    <source>
        <dbReference type="ARBA" id="ARBA00023136"/>
    </source>
</evidence>
<evidence type="ECO:0000256" key="9">
    <source>
        <dbReference type="ARBA" id="ARBA00023315"/>
    </source>
</evidence>
<evidence type="ECO:0000313" key="13">
    <source>
        <dbReference type="Proteomes" id="UP000503264"/>
    </source>
</evidence>
<dbReference type="PROSITE" id="PS50263">
    <property type="entry name" value="CN_HYDROLASE"/>
    <property type="match status" value="1"/>
</dbReference>
<keyword evidence="6 10" id="KW-0812">Transmembrane</keyword>
<dbReference type="AlphaFoldDB" id="A0A6G5QI48"/>
<evidence type="ECO:0000256" key="10">
    <source>
        <dbReference type="SAM" id="Phobius"/>
    </source>
</evidence>
<evidence type="ECO:0000256" key="7">
    <source>
        <dbReference type="ARBA" id="ARBA00022989"/>
    </source>
</evidence>
<feature type="transmembrane region" description="Helical" evidence="10">
    <location>
        <begin position="153"/>
        <end position="174"/>
    </location>
</feature>
<reference evidence="12 13" key="1">
    <citation type="submission" date="2016-07" db="EMBL/GenBank/DDBJ databases">
        <title>Comparative genomics of the Campylobacter concisus group.</title>
        <authorList>
            <person name="Miller W.G."/>
            <person name="Yee E."/>
            <person name="Chapman M.H."/>
            <person name="Huynh S."/>
            <person name="Bono J.L."/>
            <person name="On S.L.W."/>
            <person name="StLeger J."/>
            <person name="Foster G."/>
            <person name="Parker C.T."/>
        </authorList>
    </citation>
    <scope>NUCLEOTIDE SEQUENCE [LARGE SCALE GENOMIC DNA]</scope>
    <source>
        <strain evidence="12 13">CCUG 21559</strain>
    </source>
</reference>
<dbReference type="EMBL" id="CP012542">
    <property type="protein sequence ID" value="QCD45331.1"/>
    <property type="molecule type" value="Genomic_DNA"/>
</dbReference>
<evidence type="ECO:0000256" key="2">
    <source>
        <dbReference type="ARBA" id="ARBA00010065"/>
    </source>
</evidence>
<dbReference type="PANTHER" id="PTHR38686:SF1">
    <property type="entry name" value="APOLIPOPROTEIN N-ACYLTRANSFERASE"/>
    <property type="match status" value="1"/>
</dbReference>
<dbReference type="NCBIfam" id="TIGR00546">
    <property type="entry name" value="lnt"/>
    <property type="match status" value="1"/>
</dbReference>
<sequence>MKLENFLPALGFLSFKFLTCNSSIKKIIKAFVYALMLSNFIFISIFENKILDFISPFITFFAIYNIINLDRCGFFWAGFFSGILWFYWISFSFIYYELAWLIPLVIFGIGVIYGLIFLAASLPSFVALRAILLFIFSYIPPFGFNWFNLEATLILGIFQPNIRGLIAIFLAAILASYLKGYLRIIAVIVSLAFGVGFKNTKPVELPFSLELVNTNVKQSQKWDKNLKDKFIDEAILIIDNAIALKKRAILMPENAFATFMTHEKNLQRELLEKSHKIAIIAGSLAYENGSNFNSTFLFDNGVMKRFDKVVLVPFGEEIPLPNFAKEIINKLFFDGASDFKTAKEPSSYTIDGVKIRNAICYEATTDRLFKGDFDVMFAITNNGWFKSDFFPTTQPILQRNLLKYYATKYNKIIYHSVNGSKSEIIKPKEF</sequence>
<feature type="transmembrane region" description="Helical" evidence="10">
    <location>
        <begin position="27"/>
        <end position="44"/>
    </location>
</feature>
<dbReference type="Gene3D" id="3.60.110.10">
    <property type="entry name" value="Carbon-nitrogen hydrolase"/>
    <property type="match status" value="1"/>
</dbReference>
<evidence type="ECO:0000256" key="4">
    <source>
        <dbReference type="ARBA" id="ARBA00022519"/>
    </source>
</evidence>
<dbReference type="GO" id="GO:0042158">
    <property type="term" value="P:lipoprotein biosynthetic process"/>
    <property type="evidence" value="ECO:0007669"/>
    <property type="project" value="InterPro"/>
</dbReference>